<evidence type="ECO:0000256" key="1">
    <source>
        <dbReference type="ARBA" id="ARBA00004651"/>
    </source>
</evidence>
<dbReference type="InterPro" id="IPR050833">
    <property type="entry name" value="Poly_Biosynth_Transport"/>
</dbReference>
<dbReference type="Proteomes" id="UP001596043">
    <property type="component" value="Unassembled WGS sequence"/>
</dbReference>
<feature type="transmembrane region" description="Helical" evidence="6">
    <location>
        <begin position="79"/>
        <end position="102"/>
    </location>
</feature>
<evidence type="ECO:0000256" key="4">
    <source>
        <dbReference type="ARBA" id="ARBA00022989"/>
    </source>
</evidence>
<evidence type="ECO:0000256" key="2">
    <source>
        <dbReference type="ARBA" id="ARBA00022475"/>
    </source>
</evidence>
<name>A0ABV9I2Z6_9FLAO</name>
<feature type="transmembrane region" description="Helical" evidence="6">
    <location>
        <begin position="37"/>
        <end position="58"/>
    </location>
</feature>
<accession>A0ABV9I2Z6</accession>
<keyword evidence="2" id="KW-1003">Cell membrane</keyword>
<keyword evidence="5 6" id="KW-0472">Membrane</keyword>
<comment type="subcellular location">
    <subcellularLocation>
        <location evidence="1">Cell membrane</location>
        <topology evidence="1">Multi-pass membrane protein</topology>
    </subcellularLocation>
</comment>
<comment type="caution">
    <text evidence="7">The sequence shown here is derived from an EMBL/GenBank/DDBJ whole genome shotgun (WGS) entry which is preliminary data.</text>
</comment>
<feature type="transmembrane region" description="Helical" evidence="6">
    <location>
        <begin position="397"/>
        <end position="420"/>
    </location>
</feature>
<feature type="transmembrane region" description="Helical" evidence="6">
    <location>
        <begin position="226"/>
        <end position="244"/>
    </location>
</feature>
<feature type="transmembrane region" description="Helical" evidence="6">
    <location>
        <begin position="455"/>
        <end position="477"/>
    </location>
</feature>
<feature type="transmembrane region" description="Helical" evidence="6">
    <location>
        <begin position="12"/>
        <end position="31"/>
    </location>
</feature>
<evidence type="ECO:0000256" key="3">
    <source>
        <dbReference type="ARBA" id="ARBA00022692"/>
    </source>
</evidence>
<dbReference type="InterPro" id="IPR002797">
    <property type="entry name" value="Polysacc_synth"/>
</dbReference>
<dbReference type="PANTHER" id="PTHR30250:SF11">
    <property type="entry name" value="O-ANTIGEN TRANSPORTER-RELATED"/>
    <property type="match status" value="1"/>
</dbReference>
<keyword evidence="3 6" id="KW-0812">Transmembrane</keyword>
<keyword evidence="4 6" id="KW-1133">Transmembrane helix</keyword>
<gene>
    <name evidence="7" type="ORF">ACFO3O_18075</name>
</gene>
<dbReference type="PANTHER" id="PTHR30250">
    <property type="entry name" value="PST FAMILY PREDICTED COLANIC ACID TRANSPORTER"/>
    <property type="match status" value="1"/>
</dbReference>
<reference evidence="8" key="1">
    <citation type="journal article" date="2019" name="Int. J. Syst. Evol. Microbiol.">
        <title>The Global Catalogue of Microorganisms (GCM) 10K type strain sequencing project: providing services to taxonomists for standard genome sequencing and annotation.</title>
        <authorList>
            <consortium name="The Broad Institute Genomics Platform"/>
            <consortium name="The Broad Institute Genome Sequencing Center for Infectious Disease"/>
            <person name="Wu L."/>
            <person name="Ma J."/>
        </authorList>
    </citation>
    <scope>NUCLEOTIDE SEQUENCE [LARGE SCALE GENOMIC DNA]</scope>
    <source>
        <strain evidence="8">YJ-61-S</strain>
    </source>
</reference>
<feature type="transmembrane region" description="Helical" evidence="6">
    <location>
        <begin position="260"/>
        <end position="277"/>
    </location>
</feature>
<evidence type="ECO:0000256" key="6">
    <source>
        <dbReference type="SAM" id="Phobius"/>
    </source>
</evidence>
<proteinExistence type="predicted"/>
<feature type="transmembrane region" description="Helical" evidence="6">
    <location>
        <begin position="309"/>
        <end position="330"/>
    </location>
</feature>
<dbReference type="Pfam" id="PF01943">
    <property type="entry name" value="Polysacc_synt"/>
    <property type="match status" value="1"/>
</dbReference>
<feature type="transmembrane region" description="Helical" evidence="6">
    <location>
        <begin position="336"/>
        <end position="357"/>
    </location>
</feature>
<dbReference type="RefSeq" id="WP_379981418.1">
    <property type="nucleotide sequence ID" value="NZ_JBHSFV010000012.1"/>
</dbReference>
<feature type="transmembrane region" description="Helical" evidence="6">
    <location>
        <begin position="122"/>
        <end position="139"/>
    </location>
</feature>
<feature type="transmembrane region" description="Helical" evidence="6">
    <location>
        <begin position="179"/>
        <end position="198"/>
    </location>
</feature>
<feature type="transmembrane region" description="Helical" evidence="6">
    <location>
        <begin position="369"/>
        <end position="391"/>
    </location>
</feature>
<dbReference type="EMBL" id="JBHSFV010000012">
    <property type="protein sequence ID" value="MFC4635824.1"/>
    <property type="molecule type" value="Genomic_DNA"/>
</dbReference>
<sequence length="496" mass="56381">MGIVIKQSFNNLITTYLGFGIGALNTLFLYTNFMSEQYYGLVSFIVSTAMILMPFMAFGVQNTLVKFYSAYKHKEQSVFLNWMLILPLLVAIPGALCCFFFYDQIASFLSKKNDIVYDYVWYILIIAVSSSYFEVFFAWSKVQFKTIFGNFMKEVFHRLGITILLVLLAVNLLSIDAFLIALVFVYVARMLVMSVYAYNLKRPTFIRYTIRSISTPSKRPQNFSAIIKYTTLIIIAGSVASLLLDLDKFMLGLYENIENVAFYAVAIYIATVIAVPARAMHQITYPMVAKMLNDKEYDEMRKLYHKSSLTLFIIASLLFLLIICNLSSLYDMVTESYSAGFYVVLCIGAAKLLDNCLGINNAILYNSNYYRIILVLGVLLVIVAVILNTIFIPMFGINGAAIATFVASVLYTLFKIGIVYKKFGMQPFTQGSLKTFLLLLLFFVIFYYWDFSFHPFINIVLKSTILSGLYVAAVYYLNVSSDITKVIHGVFKRKSP</sequence>
<evidence type="ECO:0000313" key="7">
    <source>
        <dbReference type="EMBL" id="MFC4635824.1"/>
    </source>
</evidence>
<feature type="transmembrane region" description="Helical" evidence="6">
    <location>
        <begin position="155"/>
        <end position="173"/>
    </location>
</feature>
<organism evidence="7 8">
    <name type="scientific">Dokdonia ponticola</name>
    <dbReference type="NCBI Taxonomy" id="2041041"/>
    <lineage>
        <taxon>Bacteria</taxon>
        <taxon>Pseudomonadati</taxon>
        <taxon>Bacteroidota</taxon>
        <taxon>Flavobacteriia</taxon>
        <taxon>Flavobacteriales</taxon>
        <taxon>Flavobacteriaceae</taxon>
        <taxon>Dokdonia</taxon>
    </lineage>
</organism>
<keyword evidence="8" id="KW-1185">Reference proteome</keyword>
<evidence type="ECO:0000313" key="8">
    <source>
        <dbReference type="Proteomes" id="UP001596043"/>
    </source>
</evidence>
<feature type="transmembrane region" description="Helical" evidence="6">
    <location>
        <begin position="432"/>
        <end position="449"/>
    </location>
</feature>
<protein>
    <submittedName>
        <fullName evidence="7">Lipopolysaccharide biosynthesis protein</fullName>
    </submittedName>
</protein>
<evidence type="ECO:0000256" key="5">
    <source>
        <dbReference type="ARBA" id="ARBA00023136"/>
    </source>
</evidence>